<evidence type="ECO:0000259" key="3">
    <source>
        <dbReference type="Pfam" id="PF08719"/>
    </source>
</evidence>
<dbReference type="Pfam" id="PF08719">
    <property type="entry name" value="NADAR"/>
    <property type="match status" value="1"/>
</dbReference>
<sequence>MSQYNIKWLKERFENGDMFKFIFFWGHTNNQHQGVGKFIFSQWYESEFTVDNITYKTAEHWMMAHKALLFGDKKIFEKIINCHKPGEAKDLGRQVIGYDDQIWNERKFEVVKLGNIHKFNQHPELAAYMLNTESRILVEASPVDDIWGIGMSQDDSDIENIYCWRGQNLLGFALMEVRDLLNQFGHFEPLENALLTPWSKFPDKDAMDMFWKMGAGEEYIVEFSNYYDNLNEREKTIFQLTNPQPYQWLGFYS</sequence>
<evidence type="ECO:0000256" key="2">
    <source>
        <dbReference type="ARBA" id="ARBA00000751"/>
    </source>
</evidence>
<comment type="catalytic activity">
    <reaction evidence="1">
        <text>5-amino-6-(5-phospho-D-ribosylamino)uracil + H2O = 5,6-diaminouracil + D-ribose 5-phosphate</text>
        <dbReference type="Rhea" id="RHEA:55020"/>
        <dbReference type="ChEBI" id="CHEBI:15377"/>
        <dbReference type="ChEBI" id="CHEBI:46252"/>
        <dbReference type="ChEBI" id="CHEBI:58453"/>
        <dbReference type="ChEBI" id="CHEBI:78346"/>
    </reaction>
</comment>
<dbReference type="Gene3D" id="1.10.357.40">
    <property type="entry name" value="YbiA-like"/>
    <property type="match status" value="1"/>
</dbReference>
<dbReference type="RefSeq" id="WP_346083936.1">
    <property type="nucleotide sequence ID" value="NZ_BAAAZK010000002.1"/>
</dbReference>
<proteinExistence type="predicted"/>
<organism evidence="4 5">
    <name type="scientific">Sphingobacterium ginsenosidimutans</name>
    <dbReference type="NCBI Taxonomy" id="687845"/>
    <lineage>
        <taxon>Bacteria</taxon>
        <taxon>Pseudomonadati</taxon>
        <taxon>Bacteroidota</taxon>
        <taxon>Sphingobacteriia</taxon>
        <taxon>Sphingobacteriales</taxon>
        <taxon>Sphingobacteriaceae</taxon>
        <taxon>Sphingobacterium</taxon>
    </lineage>
</organism>
<evidence type="ECO:0000313" key="4">
    <source>
        <dbReference type="EMBL" id="GAA4168557.1"/>
    </source>
</evidence>
<protein>
    <recommendedName>
        <fullName evidence="3">NADAR domain-containing protein</fullName>
    </recommendedName>
</protein>
<dbReference type="EMBL" id="BAAAZK010000002">
    <property type="protein sequence ID" value="GAA4168557.1"/>
    <property type="molecule type" value="Genomic_DNA"/>
</dbReference>
<feature type="domain" description="NADAR" evidence="3">
    <location>
        <begin position="23"/>
        <end position="181"/>
    </location>
</feature>
<name>A0ABP7ZRB2_9SPHI</name>
<comment type="caution">
    <text evidence="4">The sequence shown here is derived from an EMBL/GenBank/DDBJ whole genome shotgun (WGS) entry which is preliminary data.</text>
</comment>
<dbReference type="Proteomes" id="UP001500167">
    <property type="component" value="Unassembled WGS sequence"/>
</dbReference>
<dbReference type="SUPFAM" id="SSF143990">
    <property type="entry name" value="YbiA-like"/>
    <property type="match status" value="1"/>
</dbReference>
<comment type="catalytic activity">
    <reaction evidence="2">
        <text>2,5-diamino-6-hydroxy-4-(5-phosphoribosylamino)-pyrimidine + H2O = 2,5,6-triamino-4-hydroxypyrimidine + D-ribose 5-phosphate</text>
        <dbReference type="Rhea" id="RHEA:23436"/>
        <dbReference type="ChEBI" id="CHEBI:15377"/>
        <dbReference type="ChEBI" id="CHEBI:58614"/>
        <dbReference type="ChEBI" id="CHEBI:78346"/>
        <dbReference type="ChEBI" id="CHEBI:137796"/>
    </reaction>
</comment>
<accession>A0ABP7ZRB2</accession>
<evidence type="ECO:0000313" key="5">
    <source>
        <dbReference type="Proteomes" id="UP001500167"/>
    </source>
</evidence>
<dbReference type="InterPro" id="IPR037238">
    <property type="entry name" value="YbiA-like_sf"/>
</dbReference>
<reference evidence="5" key="1">
    <citation type="journal article" date="2019" name="Int. J. Syst. Evol. Microbiol.">
        <title>The Global Catalogue of Microorganisms (GCM) 10K type strain sequencing project: providing services to taxonomists for standard genome sequencing and annotation.</title>
        <authorList>
            <consortium name="The Broad Institute Genomics Platform"/>
            <consortium name="The Broad Institute Genome Sequencing Center for Infectious Disease"/>
            <person name="Wu L."/>
            <person name="Ma J."/>
        </authorList>
    </citation>
    <scope>NUCLEOTIDE SEQUENCE [LARGE SCALE GENOMIC DNA]</scope>
    <source>
        <strain evidence="5">JCM 16722</strain>
    </source>
</reference>
<gene>
    <name evidence="4" type="ORF">GCM10022218_03650</name>
</gene>
<keyword evidence="5" id="KW-1185">Reference proteome</keyword>
<evidence type="ECO:0000256" key="1">
    <source>
        <dbReference type="ARBA" id="ARBA00000022"/>
    </source>
</evidence>
<dbReference type="CDD" id="cd15457">
    <property type="entry name" value="NADAR"/>
    <property type="match status" value="1"/>
</dbReference>
<dbReference type="NCBIfam" id="TIGR02464">
    <property type="entry name" value="ribofla_fusion"/>
    <property type="match status" value="1"/>
</dbReference>
<dbReference type="InterPro" id="IPR012816">
    <property type="entry name" value="NADAR"/>
</dbReference>